<comment type="similarity">
    <text evidence="1">Belongs to the aldehyde dehydrogenase family.</text>
</comment>
<protein>
    <submittedName>
        <fullName evidence="5">NAD-dependent succinate-semialdehyde dehydrogenase</fullName>
    </submittedName>
</protein>
<dbReference type="EMBL" id="JAPDIQ010000002">
    <property type="protein sequence ID" value="MDH4762735.1"/>
    <property type="molecule type" value="Genomic_DNA"/>
</dbReference>
<dbReference type="Gene3D" id="3.40.605.10">
    <property type="entry name" value="Aldehyde Dehydrogenase, Chain A, domain 1"/>
    <property type="match status" value="1"/>
</dbReference>
<keyword evidence="6" id="KW-1185">Reference proteome</keyword>
<evidence type="ECO:0000256" key="3">
    <source>
        <dbReference type="ARBA" id="ARBA00023002"/>
    </source>
</evidence>
<dbReference type="InterPro" id="IPR016162">
    <property type="entry name" value="Ald_DH_N"/>
</dbReference>
<proteinExistence type="inferred from homology"/>
<dbReference type="InterPro" id="IPR016163">
    <property type="entry name" value="Ald_DH_C"/>
</dbReference>
<reference evidence="5 6" key="1">
    <citation type="submission" date="2022-10" db="EMBL/GenBank/DDBJ databases">
        <title>A novel Pseudomonas species, isolated from Passiflora incarnata leaves.</title>
        <authorList>
            <person name="Cueva-Yesquen L.G."/>
            <person name="Fantinatti-Garboggini F."/>
        </authorList>
    </citation>
    <scope>NUCLEOTIDE SEQUENCE [LARGE SCALE GENOMIC DNA]</scope>
    <source>
        <strain evidence="5 6">CBMAI 2609</strain>
    </source>
</reference>
<dbReference type="InterPro" id="IPR015590">
    <property type="entry name" value="Aldehyde_DH_dom"/>
</dbReference>
<organism evidence="5 6">
    <name type="scientific">Pseudomonas flavocrustae</name>
    <dbReference type="NCBI Taxonomy" id="2991719"/>
    <lineage>
        <taxon>Bacteria</taxon>
        <taxon>Pseudomonadati</taxon>
        <taxon>Pseudomonadota</taxon>
        <taxon>Gammaproteobacteria</taxon>
        <taxon>Pseudomonadales</taxon>
        <taxon>Pseudomonadaceae</taxon>
        <taxon>Pseudomonas</taxon>
    </lineage>
</organism>
<dbReference type="InterPro" id="IPR016161">
    <property type="entry name" value="Ald_DH/histidinol_DH"/>
</dbReference>
<dbReference type="Gene3D" id="3.40.309.10">
    <property type="entry name" value="Aldehyde Dehydrogenase, Chain A, domain 2"/>
    <property type="match status" value="1"/>
</dbReference>
<evidence type="ECO:0000313" key="6">
    <source>
        <dbReference type="Proteomes" id="UP001157461"/>
    </source>
</evidence>
<dbReference type="Proteomes" id="UP001157461">
    <property type="component" value="Unassembled WGS sequence"/>
</dbReference>
<dbReference type="PANTHER" id="PTHR43217:SF1">
    <property type="entry name" value="SUCCINATE SEMIALDEHYDE DEHYDROGENASE [NAD(P)+] SAD"/>
    <property type="match status" value="1"/>
</dbReference>
<accession>A0ABT6IFZ6</accession>
<dbReference type="RefSeq" id="WP_280307199.1">
    <property type="nucleotide sequence ID" value="NZ_JAPDIQ010000002.1"/>
</dbReference>
<evidence type="ECO:0000313" key="5">
    <source>
        <dbReference type="EMBL" id="MDH4762735.1"/>
    </source>
</evidence>
<dbReference type="Pfam" id="PF00171">
    <property type="entry name" value="Aldedh"/>
    <property type="match status" value="1"/>
</dbReference>
<sequence length="456" mass="47859">MIEVINPATGAAIATYYTHTPAQVEARLAQAAAAQRCWAERPLAERCAALVRLAAVLRAGRDTYARLIVSEMGKPLVEAEAEIEKSALTCEFYAEQAPGFLADTPVASAAADSRVVYDPLGVVLAVMPWNYPFWQFVRFAAPALAAGNGAILKHASNVPGCALALEQAFAEADLPTGLVATLLIEAREVAGVLADPRIAAVTLTGSTAVGQQVASQAGALMKKQVLELGGSDPFIVLADADVALAAQTAVKARFGNAGQSCISAKRFIVAEAVADAFTEAFATAAASLRLGDPLERATQIGPLARAGLREDLQRQVTLSLAEGARLVLGGTPLPGPGFFYPPTVLDQVTPEMTVAREETFGPVAAIIRVADEDEAIRVANASEFGLGAALWTRDLAKAQRLARRLEAGAVFINALVASDPRVPFGGIKQSGYGRELGEWGIREFTNVKTVWQGAQA</sequence>
<dbReference type="CDD" id="cd07100">
    <property type="entry name" value="ALDH_SSADH1_GabD1"/>
    <property type="match status" value="1"/>
</dbReference>
<gene>
    <name evidence="5" type="ORF">OMP44_07460</name>
</gene>
<keyword evidence="2" id="KW-0521">NADP</keyword>
<name>A0ABT6IFZ6_9PSED</name>
<comment type="caution">
    <text evidence="5">The sequence shown here is derived from an EMBL/GenBank/DDBJ whole genome shotgun (WGS) entry which is preliminary data.</text>
</comment>
<feature type="domain" description="Aldehyde dehydrogenase" evidence="4">
    <location>
        <begin position="2"/>
        <end position="450"/>
    </location>
</feature>
<keyword evidence="3" id="KW-0560">Oxidoreductase</keyword>
<dbReference type="InterPro" id="IPR044148">
    <property type="entry name" value="ALDH_GabD1-like"/>
</dbReference>
<evidence type="ECO:0000256" key="2">
    <source>
        <dbReference type="ARBA" id="ARBA00022857"/>
    </source>
</evidence>
<evidence type="ECO:0000256" key="1">
    <source>
        <dbReference type="ARBA" id="ARBA00009986"/>
    </source>
</evidence>
<dbReference type="SUPFAM" id="SSF53720">
    <property type="entry name" value="ALDH-like"/>
    <property type="match status" value="1"/>
</dbReference>
<dbReference type="InterPro" id="IPR047110">
    <property type="entry name" value="GABD/Sad-like"/>
</dbReference>
<dbReference type="PANTHER" id="PTHR43217">
    <property type="entry name" value="SUCCINATE SEMIALDEHYDE DEHYDROGENASE [NAD(P)+] SAD"/>
    <property type="match status" value="1"/>
</dbReference>
<evidence type="ECO:0000259" key="4">
    <source>
        <dbReference type="Pfam" id="PF00171"/>
    </source>
</evidence>